<accession>A0A0H4XDX0</accession>
<sequence length="288" mass="30898">MMDTARLEGLGLQLREDAAGTEAVLDLEASPLVNPVTRAFIPEVTFQVMGDRLIPISPPAVVGLAPILIGALSDVADIEALLADAFNEHIFHVQRRSAELQVLGLTPRVEPDTLELSTDVADGELAVTLVSDRLGNFRVARVARGREDLPSGMGHTLELSEFRERAALTGYLVALFGEPASRPQAAPVGAGLVRFSDIVEKFGAEALVPPRSSLELLAQLQVEGRPYRFAAARVAGRTFRGLLAGPQGKEWAGRFELDEFPGIVRMVADLLKVAPTAVRLVGPDTPQE</sequence>
<dbReference type="STRING" id="1297742.A176_003174"/>
<reference evidence="1 2" key="1">
    <citation type="journal article" date="2016" name="PLoS ONE">
        <title>Complete Genome Sequence and Comparative Genomics of a Novel Myxobacterium Myxococcus hansupus.</title>
        <authorList>
            <person name="Sharma G."/>
            <person name="Narwani T."/>
            <person name="Subramanian S."/>
        </authorList>
    </citation>
    <scope>NUCLEOTIDE SEQUENCE [LARGE SCALE GENOMIC DNA]</scope>
    <source>
        <strain evidence="2">mixupus</strain>
    </source>
</reference>
<dbReference type="Proteomes" id="UP000009026">
    <property type="component" value="Chromosome"/>
</dbReference>
<evidence type="ECO:0000313" key="1">
    <source>
        <dbReference type="EMBL" id="AKQ66262.1"/>
    </source>
</evidence>
<dbReference type="AlphaFoldDB" id="A0A0H4XDX0"/>
<name>A0A0H4XDX0_9BACT</name>
<dbReference type="EMBL" id="CP012109">
    <property type="protein sequence ID" value="AKQ66262.1"/>
    <property type="molecule type" value="Genomic_DNA"/>
</dbReference>
<gene>
    <name evidence="1" type="ORF">A176_003174</name>
</gene>
<evidence type="ECO:0000313" key="2">
    <source>
        <dbReference type="Proteomes" id="UP000009026"/>
    </source>
</evidence>
<keyword evidence="2" id="KW-1185">Reference proteome</keyword>
<dbReference type="eggNOG" id="ENOG5032MU1">
    <property type="taxonomic scope" value="Bacteria"/>
</dbReference>
<proteinExistence type="predicted"/>
<protein>
    <submittedName>
        <fullName evidence="1">Uncharacterized protein</fullName>
    </submittedName>
</protein>
<dbReference type="PATRIC" id="fig|1297742.4.peg.3203"/>
<organism evidence="1 2">
    <name type="scientific">Pseudomyxococcus hansupus</name>
    <dbReference type="NCBI Taxonomy" id="1297742"/>
    <lineage>
        <taxon>Bacteria</taxon>
        <taxon>Pseudomonadati</taxon>
        <taxon>Myxococcota</taxon>
        <taxon>Myxococcia</taxon>
        <taxon>Myxococcales</taxon>
        <taxon>Cystobacterineae</taxon>
        <taxon>Myxococcaceae</taxon>
        <taxon>Pseudomyxococcus</taxon>
    </lineage>
</organism>
<dbReference type="KEGG" id="mym:A176_003174"/>
<dbReference type="OrthoDB" id="5379526at2"/>